<evidence type="ECO:0000256" key="8">
    <source>
        <dbReference type="ARBA" id="ARBA00022960"/>
    </source>
</evidence>
<reference evidence="19 20" key="1">
    <citation type="submission" date="2020-10" db="EMBL/GenBank/DDBJ databases">
        <title>Ca. Dormibacterota MAGs.</title>
        <authorList>
            <person name="Montgomery K."/>
        </authorList>
    </citation>
    <scope>NUCLEOTIDE SEQUENCE [LARGE SCALE GENOMIC DNA]</scope>
    <source>
        <strain evidence="19">SC8811_S16_3</strain>
    </source>
</reference>
<dbReference type="SUPFAM" id="SSF53955">
    <property type="entry name" value="Lysozyme-like"/>
    <property type="match status" value="1"/>
</dbReference>
<dbReference type="InterPro" id="IPR023346">
    <property type="entry name" value="Lysozyme-like_dom_sf"/>
</dbReference>
<dbReference type="GO" id="GO:0008658">
    <property type="term" value="F:penicillin binding"/>
    <property type="evidence" value="ECO:0007669"/>
    <property type="project" value="InterPro"/>
</dbReference>
<keyword evidence="6" id="KW-0808">Transferase</keyword>
<evidence type="ECO:0000256" key="7">
    <source>
        <dbReference type="ARBA" id="ARBA00022801"/>
    </source>
</evidence>
<dbReference type="Gene3D" id="1.10.3810.10">
    <property type="entry name" value="Biosynthetic peptidoglycan transglycosylase-like"/>
    <property type="match status" value="1"/>
</dbReference>
<dbReference type="GO" id="GO:0008955">
    <property type="term" value="F:peptidoglycan glycosyltransferase activity"/>
    <property type="evidence" value="ECO:0007669"/>
    <property type="project" value="UniProtKB-EC"/>
</dbReference>
<comment type="caution">
    <text evidence="19">The sequence shown here is derived from an EMBL/GenBank/DDBJ whole genome shotgun (WGS) entry which is preliminary data.</text>
</comment>
<sequence length="775" mass="83417">MSIAGTESWRAWYDRHEARLRERLLGSPAATSVLTTARRVGDAFGYELRQSQRAVPRREPLTDSRGRRLRASAAQGGAVAAWNQLTNPVLRPFETETIASPLIKLAIVLMAAVVGFMSGSMTFINFASSLPDVHGITTQALPEDTIIYAADGTQLADIHEPGSQRYYQTLPAMGSLLPNATVAIEDANYYQEQGIDPTGIARAAWIDWRQHGVVQGASTITQQLVKLRLTGNEPSIERKAKEAVLAVQLDHSYSKQQILELYLNTIHYSNNALGAAAAAKLYFHKETKDLDLAQASMLAGIPQNPNVNDPFRNWEQAKFRQSQVLDAMVRNNLTTRDAADQAYNEDLTPPNHMFRPTAMVQGPPGFTSWVIGQLIQRYGRAATYDGGLRVTTTLNRALQGQAEQISLDNVNANRDKNMTAGAMAAVDPRSGAVVAMVGAADPNGPGHEYNMAVVPRNPGSSMKIWTYTAAIESQKFSVTTPIADTALTVKVPGGEDYKPENYDHRSHGTCALQMCMGNSLNVPAVKVELSVGLDKVVDVARRAGAAPGYPRSDGTYDYKAPADSYPISTTLGGASETVLSQANGAATIAAMGVFHPAYGIQTVTTAEGKAVFQADPAKDAKQVIDPRVAFIVATMMSDDNNRVPIFPRGVLTLPDRRIAAKTGTTETWKDAWTVGYAPSLATAFWFGNTNSTVMQQGFDAIFAAAPAFHKFMAAGLDTLNAPKDEWYGPPPGLDQQGGIYLMPGTKPGMTPPALPAWAISSGTPTPKPTPKKPGG</sequence>
<evidence type="ECO:0000256" key="9">
    <source>
        <dbReference type="ARBA" id="ARBA00022984"/>
    </source>
</evidence>
<dbReference type="Proteomes" id="UP000620075">
    <property type="component" value="Unassembled WGS sequence"/>
</dbReference>
<dbReference type="Pfam" id="PF00912">
    <property type="entry name" value="Transgly"/>
    <property type="match status" value="1"/>
</dbReference>
<dbReference type="InterPro" id="IPR050396">
    <property type="entry name" value="Glycosyltr_51/Transpeptidase"/>
</dbReference>
<keyword evidence="3" id="KW-0121">Carboxypeptidase</keyword>
<proteinExistence type="predicted"/>
<evidence type="ECO:0000256" key="15">
    <source>
        <dbReference type="SAM" id="MobiDB-lite"/>
    </source>
</evidence>
<dbReference type="PANTHER" id="PTHR32282:SF11">
    <property type="entry name" value="PENICILLIN-BINDING PROTEIN 1B"/>
    <property type="match status" value="1"/>
</dbReference>
<keyword evidence="7" id="KW-0378">Hydrolase</keyword>
<accession>A0A934KH48</accession>
<evidence type="ECO:0000256" key="1">
    <source>
        <dbReference type="ARBA" id="ARBA00004236"/>
    </source>
</evidence>
<dbReference type="GO" id="GO:0006508">
    <property type="term" value="P:proteolysis"/>
    <property type="evidence" value="ECO:0007669"/>
    <property type="project" value="UniProtKB-KW"/>
</dbReference>
<gene>
    <name evidence="19" type="ORF">JF888_05100</name>
</gene>
<name>A0A934KH48_9BACT</name>
<evidence type="ECO:0000256" key="5">
    <source>
        <dbReference type="ARBA" id="ARBA00022676"/>
    </source>
</evidence>
<evidence type="ECO:0000256" key="10">
    <source>
        <dbReference type="ARBA" id="ARBA00023136"/>
    </source>
</evidence>
<dbReference type="Gene3D" id="3.40.710.10">
    <property type="entry name" value="DD-peptidase/beta-lactamase superfamily"/>
    <property type="match status" value="1"/>
</dbReference>
<keyword evidence="12" id="KW-0961">Cell wall biogenesis/degradation</keyword>
<evidence type="ECO:0000256" key="11">
    <source>
        <dbReference type="ARBA" id="ARBA00023268"/>
    </source>
</evidence>
<evidence type="ECO:0000256" key="6">
    <source>
        <dbReference type="ARBA" id="ARBA00022679"/>
    </source>
</evidence>
<dbReference type="RefSeq" id="WP_338177146.1">
    <property type="nucleotide sequence ID" value="NZ_JAEKNQ010000020.1"/>
</dbReference>
<keyword evidence="2" id="KW-1003">Cell membrane</keyword>
<keyword evidence="16" id="KW-1133">Transmembrane helix</keyword>
<evidence type="ECO:0000256" key="16">
    <source>
        <dbReference type="SAM" id="Phobius"/>
    </source>
</evidence>
<dbReference type="InterPro" id="IPR036950">
    <property type="entry name" value="PBP_transglycosylase"/>
</dbReference>
<evidence type="ECO:0000256" key="2">
    <source>
        <dbReference type="ARBA" id="ARBA00022475"/>
    </source>
</evidence>
<dbReference type="GO" id="GO:0005886">
    <property type="term" value="C:plasma membrane"/>
    <property type="evidence" value="ECO:0007669"/>
    <property type="project" value="UniProtKB-SubCell"/>
</dbReference>
<dbReference type="GO" id="GO:0008360">
    <property type="term" value="P:regulation of cell shape"/>
    <property type="evidence" value="ECO:0007669"/>
    <property type="project" value="UniProtKB-KW"/>
</dbReference>
<comment type="catalytic activity">
    <reaction evidence="13">
        <text>Preferential cleavage: (Ac)2-L-Lys-D-Ala-|-D-Ala. Also transpeptidation of peptidyl-alanyl moieties that are N-acyl substituents of D-alanine.</text>
        <dbReference type="EC" id="3.4.16.4"/>
    </reaction>
</comment>
<comment type="subcellular location">
    <subcellularLocation>
        <location evidence="1">Cell membrane</location>
    </subcellularLocation>
</comment>
<keyword evidence="8" id="KW-0133">Cell shape</keyword>
<feature type="region of interest" description="Disordered" evidence="15">
    <location>
        <begin position="751"/>
        <end position="775"/>
    </location>
</feature>
<evidence type="ECO:0000259" key="17">
    <source>
        <dbReference type="Pfam" id="PF00905"/>
    </source>
</evidence>
<keyword evidence="4" id="KW-0645">Protease</keyword>
<keyword evidence="10 16" id="KW-0472">Membrane</keyword>
<dbReference type="GO" id="GO:0009252">
    <property type="term" value="P:peptidoglycan biosynthetic process"/>
    <property type="evidence" value="ECO:0007669"/>
    <property type="project" value="UniProtKB-KW"/>
</dbReference>
<dbReference type="SUPFAM" id="SSF56601">
    <property type="entry name" value="beta-lactamase/transpeptidase-like"/>
    <property type="match status" value="1"/>
</dbReference>
<evidence type="ECO:0000256" key="4">
    <source>
        <dbReference type="ARBA" id="ARBA00022670"/>
    </source>
</evidence>
<dbReference type="PANTHER" id="PTHR32282">
    <property type="entry name" value="BINDING PROTEIN TRANSPEPTIDASE, PUTATIVE-RELATED"/>
    <property type="match status" value="1"/>
</dbReference>
<dbReference type="GO" id="GO:0009002">
    <property type="term" value="F:serine-type D-Ala-D-Ala carboxypeptidase activity"/>
    <property type="evidence" value="ECO:0007669"/>
    <property type="project" value="UniProtKB-EC"/>
</dbReference>
<feature type="transmembrane region" description="Helical" evidence="16">
    <location>
        <begin position="102"/>
        <end position="124"/>
    </location>
</feature>
<dbReference type="InterPro" id="IPR001460">
    <property type="entry name" value="PCN-bd_Tpept"/>
</dbReference>
<evidence type="ECO:0000256" key="14">
    <source>
        <dbReference type="ARBA" id="ARBA00049902"/>
    </source>
</evidence>
<evidence type="ECO:0000256" key="12">
    <source>
        <dbReference type="ARBA" id="ARBA00023316"/>
    </source>
</evidence>
<evidence type="ECO:0000256" key="13">
    <source>
        <dbReference type="ARBA" id="ARBA00034000"/>
    </source>
</evidence>
<protein>
    <submittedName>
        <fullName evidence="19">Transglycosylase domain-containing protein</fullName>
    </submittedName>
</protein>
<evidence type="ECO:0000313" key="20">
    <source>
        <dbReference type="Proteomes" id="UP000620075"/>
    </source>
</evidence>
<keyword evidence="5" id="KW-0328">Glycosyltransferase</keyword>
<comment type="catalytic activity">
    <reaction evidence="14">
        <text>[GlcNAc-(1-&gt;4)-Mur2Ac(oyl-L-Ala-gamma-D-Glu-L-Lys-D-Ala-D-Ala)](n)-di-trans,octa-cis-undecaprenyl diphosphate + beta-D-GlcNAc-(1-&gt;4)-Mur2Ac(oyl-L-Ala-gamma-D-Glu-L-Lys-D-Ala-D-Ala)-di-trans,octa-cis-undecaprenyl diphosphate = [GlcNAc-(1-&gt;4)-Mur2Ac(oyl-L-Ala-gamma-D-Glu-L-Lys-D-Ala-D-Ala)](n+1)-di-trans,octa-cis-undecaprenyl diphosphate + di-trans,octa-cis-undecaprenyl diphosphate + H(+)</text>
        <dbReference type="Rhea" id="RHEA:23708"/>
        <dbReference type="Rhea" id="RHEA-COMP:9602"/>
        <dbReference type="Rhea" id="RHEA-COMP:9603"/>
        <dbReference type="ChEBI" id="CHEBI:15378"/>
        <dbReference type="ChEBI" id="CHEBI:58405"/>
        <dbReference type="ChEBI" id="CHEBI:60033"/>
        <dbReference type="ChEBI" id="CHEBI:78435"/>
        <dbReference type="EC" id="2.4.99.28"/>
    </reaction>
</comment>
<dbReference type="GO" id="GO:0071555">
    <property type="term" value="P:cell wall organization"/>
    <property type="evidence" value="ECO:0007669"/>
    <property type="project" value="UniProtKB-KW"/>
</dbReference>
<dbReference type="AlphaFoldDB" id="A0A934KH48"/>
<feature type="domain" description="Glycosyl transferase family 51" evidence="18">
    <location>
        <begin position="154"/>
        <end position="328"/>
    </location>
</feature>
<dbReference type="InterPro" id="IPR001264">
    <property type="entry name" value="Glyco_trans_51"/>
</dbReference>
<dbReference type="EMBL" id="JAEKNQ010000020">
    <property type="protein sequence ID" value="MBJ7602558.1"/>
    <property type="molecule type" value="Genomic_DNA"/>
</dbReference>
<dbReference type="GO" id="GO:0030288">
    <property type="term" value="C:outer membrane-bounded periplasmic space"/>
    <property type="evidence" value="ECO:0007669"/>
    <property type="project" value="TreeGrafter"/>
</dbReference>
<dbReference type="InterPro" id="IPR012338">
    <property type="entry name" value="Beta-lactam/transpept-like"/>
</dbReference>
<feature type="domain" description="Penicillin-binding protein transpeptidase" evidence="17">
    <location>
        <begin position="421"/>
        <end position="712"/>
    </location>
</feature>
<evidence type="ECO:0000259" key="18">
    <source>
        <dbReference type="Pfam" id="PF00912"/>
    </source>
</evidence>
<keyword evidence="16" id="KW-0812">Transmembrane</keyword>
<evidence type="ECO:0000256" key="3">
    <source>
        <dbReference type="ARBA" id="ARBA00022645"/>
    </source>
</evidence>
<evidence type="ECO:0000313" key="19">
    <source>
        <dbReference type="EMBL" id="MBJ7602558.1"/>
    </source>
</evidence>
<keyword evidence="11" id="KW-0511">Multifunctional enzyme</keyword>
<organism evidence="19 20">
    <name type="scientific">Candidatus Dormiibacter inghamiae</name>
    <dbReference type="NCBI Taxonomy" id="3127013"/>
    <lineage>
        <taxon>Bacteria</taxon>
        <taxon>Bacillati</taxon>
        <taxon>Candidatus Dormiibacterota</taxon>
        <taxon>Candidatus Dormibacteria</taxon>
        <taxon>Candidatus Dormibacterales</taxon>
        <taxon>Candidatus Dormibacteraceae</taxon>
        <taxon>Candidatus Dormiibacter</taxon>
    </lineage>
</organism>
<keyword evidence="9" id="KW-0573">Peptidoglycan synthesis</keyword>
<dbReference type="Pfam" id="PF00905">
    <property type="entry name" value="Transpeptidase"/>
    <property type="match status" value="1"/>
</dbReference>